<name>A0A9N9B3U8_9GLOM</name>
<proteinExistence type="inferred from homology"/>
<dbReference type="InterPro" id="IPR006806">
    <property type="entry name" value="NDUFA5"/>
</dbReference>
<gene>
    <name evidence="10" type="ORF">ALEPTO_LOCUS6049</name>
</gene>
<organism evidence="10 11">
    <name type="scientific">Ambispora leptoticha</name>
    <dbReference type="NCBI Taxonomy" id="144679"/>
    <lineage>
        <taxon>Eukaryota</taxon>
        <taxon>Fungi</taxon>
        <taxon>Fungi incertae sedis</taxon>
        <taxon>Mucoromycota</taxon>
        <taxon>Glomeromycotina</taxon>
        <taxon>Glomeromycetes</taxon>
        <taxon>Archaeosporales</taxon>
        <taxon>Ambisporaceae</taxon>
        <taxon>Ambispora</taxon>
    </lineage>
</organism>
<dbReference type="AlphaFoldDB" id="A0A9N9B3U8"/>
<keyword evidence="6" id="KW-0249">Electron transport</keyword>
<comment type="similarity">
    <text evidence="2">Belongs to the complex I NDUFA5 subunit family.</text>
</comment>
<keyword evidence="3" id="KW-0813">Transport</keyword>
<keyword evidence="4" id="KW-0679">Respiratory chain</keyword>
<evidence type="ECO:0000256" key="9">
    <source>
        <dbReference type="SAM" id="MobiDB-lite"/>
    </source>
</evidence>
<comment type="caution">
    <text evidence="10">The sequence shown here is derived from an EMBL/GenBank/DDBJ whole genome shotgun (WGS) entry which is preliminary data.</text>
</comment>
<keyword evidence="5" id="KW-0999">Mitochondrion inner membrane</keyword>
<keyword evidence="8" id="KW-0472">Membrane</keyword>
<evidence type="ECO:0000256" key="6">
    <source>
        <dbReference type="ARBA" id="ARBA00022982"/>
    </source>
</evidence>
<evidence type="ECO:0000313" key="10">
    <source>
        <dbReference type="EMBL" id="CAG8554644.1"/>
    </source>
</evidence>
<dbReference type="Proteomes" id="UP000789508">
    <property type="component" value="Unassembled WGS sequence"/>
</dbReference>
<evidence type="ECO:0000256" key="4">
    <source>
        <dbReference type="ARBA" id="ARBA00022660"/>
    </source>
</evidence>
<dbReference type="GO" id="GO:0022904">
    <property type="term" value="P:respiratory electron transport chain"/>
    <property type="evidence" value="ECO:0007669"/>
    <property type="project" value="InterPro"/>
</dbReference>
<comment type="subcellular location">
    <subcellularLocation>
        <location evidence="1">Mitochondrion inner membrane</location>
        <topology evidence="1">Peripheral membrane protein</topology>
        <orientation evidence="1">Matrix side</orientation>
    </subcellularLocation>
</comment>
<evidence type="ECO:0000256" key="1">
    <source>
        <dbReference type="ARBA" id="ARBA00004443"/>
    </source>
</evidence>
<dbReference type="PANTHER" id="PTHR12653:SF0">
    <property type="entry name" value="NADH DEHYDROGENASE [UBIQUINONE] 1 ALPHA SUBCOMPLEX SUBUNIT 5"/>
    <property type="match status" value="1"/>
</dbReference>
<keyword evidence="11" id="KW-1185">Reference proteome</keyword>
<evidence type="ECO:0000256" key="5">
    <source>
        <dbReference type="ARBA" id="ARBA00022792"/>
    </source>
</evidence>
<feature type="region of interest" description="Disordered" evidence="9">
    <location>
        <begin position="106"/>
        <end position="126"/>
    </location>
</feature>
<dbReference type="OrthoDB" id="286811at2759"/>
<evidence type="ECO:0000313" key="11">
    <source>
        <dbReference type="Proteomes" id="UP000789508"/>
    </source>
</evidence>
<evidence type="ECO:0000256" key="8">
    <source>
        <dbReference type="ARBA" id="ARBA00023136"/>
    </source>
</evidence>
<dbReference type="PANTHER" id="PTHR12653">
    <property type="entry name" value="NADH-UBIQUINONE OXIDOREDUCTASE 13 KD-B SUBUNIT"/>
    <property type="match status" value="1"/>
</dbReference>
<accession>A0A9N9B3U8</accession>
<reference evidence="10" key="1">
    <citation type="submission" date="2021-06" db="EMBL/GenBank/DDBJ databases">
        <authorList>
            <person name="Kallberg Y."/>
            <person name="Tangrot J."/>
            <person name="Rosling A."/>
        </authorList>
    </citation>
    <scope>NUCLEOTIDE SEQUENCE</scope>
    <source>
        <strain evidence="10">FL130A</strain>
    </source>
</reference>
<sequence length="126" mass="14314">MKVTQILLSTVKKTTTGIFGLAVHPNPRPHLIKTYNETLQVLARLPEHAVYRQSAEALTQHRLSIAEATEDINEIEKGIGAGQIEEVILQAEDEKQLAAKMEEWKPWEPLEEPPPAGQWNYDMFKE</sequence>
<dbReference type="GO" id="GO:0005743">
    <property type="term" value="C:mitochondrial inner membrane"/>
    <property type="evidence" value="ECO:0007669"/>
    <property type="project" value="UniProtKB-SubCell"/>
</dbReference>
<evidence type="ECO:0000256" key="7">
    <source>
        <dbReference type="ARBA" id="ARBA00023128"/>
    </source>
</evidence>
<dbReference type="EMBL" id="CAJVPS010001926">
    <property type="protein sequence ID" value="CAG8554644.1"/>
    <property type="molecule type" value="Genomic_DNA"/>
</dbReference>
<evidence type="ECO:0000256" key="2">
    <source>
        <dbReference type="ARBA" id="ARBA00010261"/>
    </source>
</evidence>
<dbReference type="Pfam" id="PF04716">
    <property type="entry name" value="ETC_C1_NDUFA5"/>
    <property type="match status" value="1"/>
</dbReference>
<keyword evidence="7" id="KW-0496">Mitochondrion</keyword>
<protein>
    <submittedName>
        <fullName evidence="10">14681_t:CDS:1</fullName>
    </submittedName>
</protein>
<evidence type="ECO:0000256" key="3">
    <source>
        <dbReference type="ARBA" id="ARBA00022448"/>
    </source>
</evidence>